<organism evidence="1 2">
    <name type="scientific">Sphaeroforma arctica JP610</name>
    <dbReference type="NCBI Taxonomy" id="667725"/>
    <lineage>
        <taxon>Eukaryota</taxon>
        <taxon>Ichthyosporea</taxon>
        <taxon>Ichthyophonida</taxon>
        <taxon>Sphaeroforma</taxon>
    </lineage>
</organism>
<dbReference type="GeneID" id="25917067"/>
<keyword evidence="2" id="KW-1185">Reference proteome</keyword>
<evidence type="ECO:0000313" key="1">
    <source>
        <dbReference type="EMBL" id="KNC70905.1"/>
    </source>
</evidence>
<sequence length="63" mass="6862">MVSAVSTPTDTVNPDNSMSIIPGNTKICPKKSTELSQPVRLSDLYDSALFAVLQTYYASHLDE</sequence>
<dbReference type="EMBL" id="KQ249977">
    <property type="protein sequence ID" value="KNC70905.1"/>
    <property type="molecule type" value="Genomic_DNA"/>
</dbReference>
<feature type="non-terminal residue" evidence="1">
    <location>
        <position position="63"/>
    </location>
</feature>
<evidence type="ECO:0000313" key="2">
    <source>
        <dbReference type="Proteomes" id="UP000054560"/>
    </source>
</evidence>
<dbReference type="RefSeq" id="XP_014144807.1">
    <property type="nucleotide sequence ID" value="XM_014289332.1"/>
</dbReference>
<proteinExistence type="predicted"/>
<dbReference type="Proteomes" id="UP000054560">
    <property type="component" value="Unassembled WGS sequence"/>
</dbReference>
<dbReference type="AlphaFoldDB" id="A0A0L0F2F6"/>
<gene>
    <name evidence="1" type="ORF">SARC_16563</name>
</gene>
<protein>
    <submittedName>
        <fullName evidence="1">Uncharacterized protein</fullName>
    </submittedName>
</protein>
<name>A0A0L0F2F6_9EUKA</name>
<accession>A0A0L0F2F6</accession>
<reference evidence="1 2" key="1">
    <citation type="submission" date="2011-02" db="EMBL/GenBank/DDBJ databases">
        <title>The Genome Sequence of Sphaeroforma arctica JP610.</title>
        <authorList>
            <consortium name="The Broad Institute Genome Sequencing Platform"/>
            <person name="Russ C."/>
            <person name="Cuomo C."/>
            <person name="Young S.K."/>
            <person name="Zeng Q."/>
            <person name="Gargeya S."/>
            <person name="Alvarado L."/>
            <person name="Berlin A."/>
            <person name="Chapman S.B."/>
            <person name="Chen Z."/>
            <person name="Freedman E."/>
            <person name="Gellesch M."/>
            <person name="Goldberg J."/>
            <person name="Griggs A."/>
            <person name="Gujja S."/>
            <person name="Heilman E."/>
            <person name="Heiman D."/>
            <person name="Howarth C."/>
            <person name="Mehta T."/>
            <person name="Neiman D."/>
            <person name="Pearson M."/>
            <person name="Roberts A."/>
            <person name="Saif S."/>
            <person name="Shea T."/>
            <person name="Shenoy N."/>
            <person name="Sisk P."/>
            <person name="Stolte C."/>
            <person name="Sykes S."/>
            <person name="White J."/>
            <person name="Yandava C."/>
            <person name="Burger G."/>
            <person name="Gray M.W."/>
            <person name="Holland P.W.H."/>
            <person name="King N."/>
            <person name="Lang F.B.F."/>
            <person name="Roger A.J."/>
            <person name="Ruiz-Trillo I."/>
            <person name="Haas B."/>
            <person name="Nusbaum C."/>
            <person name="Birren B."/>
        </authorList>
    </citation>
    <scope>NUCLEOTIDE SEQUENCE [LARGE SCALE GENOMIC DNA]</scope>
    <source>
        <strain evidence="1 2">JP610</strain>
    </source>
</reference>